<sequence length="224" mass="26187">MKLQEINEKNIRLTLYQHDAEGGNLINSSLRKLFSSLNDEANQYEVSIKVAELNQIYSTAIQYTAPVVDKIVSIVDNQHIKLNEEEYAVLVDDISKVSWVSNTSGKIHSRNNMSFCSKYIHFLSGYKLPIYDSYIWIVMVGYLNQYYNSKLSFANPKSYNDFYAVFKEFKKSFDLHSYSNYDIDKYLWQYGKNIIKRIGKKEQVNLDKAKSILKKRITSVYTKD</sequence>
<protein>
    <submittedName>
        <fullName evidence="1">Uncharacterized protein</fullName>
    </submittedName>
</protein>
<dbReference type="Proteomes" id="UP000838100">
    <property type="component" value="Unassembled WGS sequence"/>
</dbReference>
<comment type="caution">
    <text evidence="1">The sequence shown here is derived from an EMBL/GenBank/DDBJ whole genome shotgun (WGS) entry which is preliminary data.</text>
</comment>
<proteinExistence type="predicted"/>
<evidence type="ECO:0000313" key="1">
    <source>
        <dbReference type="EMBL" id="CAH0991736.1"/>
    </source>
</evidence>
<name>A0ABM9AEV7_9GAMM</name>
<keyword evidence="2" id="KW-1185">Reference proteome</keyword>
<dbReference type="EMBL" id="CAKLPX010000002">
    <property type="protein sequence ID" value="CAH0991736.1"/>
    <property type="molecule type" value="Genomic_DNA"/>
</dbReference>
<dbReference type="RefSeq" id="WP_237444436.1">
    <property type="nucleotide sequence ID" value="NZ_CAKLPX010000002.1"/>
</dbReference>
<organism evidence="1 2">
    <name type="scientific">Sinobacterium norvegicum</name>
    <dbReference type="NCBI Taxonomy" id="1641715"/>
    <lineage>
        <taxon>Bacteria</taxon>
        <taxon>Pseudomonadati</taxon>
        <taxon>Pseudomonadota</taxon>
        <taxon>Gammaproteobacteria</taxon>
        <taxon>Cellvibrionales</taxon>
        <taxon>Spongiibacteraceae</taxon>
        <taxon>Sinobacterium</taxon>
    </lineage>
</organism>
<reference evidence="1" key="1">
    <citation type="submission" date="2021-12" db="EMBL/GenBank/DDBJ databases">
        <authorList>
            <person name="Rodrigo-Torres L."/>
            <person name="Arahal R. D."/>
            <person name="Lucena T."/>
        </authorList>
    </citation>
    <scope>NUCLEOTIDE SEQUENCE</scope>
    <source>
        <strain evidence="1">CECT 8267</strain>
    </source>
</reference>
<gene>
    <name evidence="1" type="ORF">SIN8267_01850</name>
</gene>
<evidence type="ECO:0000313" key="2">
    <source>
        <dbReference type="Proteomes" id="UP000838100"/>
    </source>
</evidence>
<accession>A0ABM9AEV7</accession>